<dbReference type="Pfam" id="PF00067">
    <property type="entry name" value="p450"/>
    <property type="match status" value="2"/>
</dbReference>
<dbReference type="InterPro" id="IPR002401">
    <property type="entry name" value="Cyt_P450_E_grp-I"/>
</dbReference>
<evidence type="ECO:0000256" key="6">
    <source>
        <dbReference type="ARBA" id="ARBA00023004"/>
    </source>
</evidence>
<keyword evidence="4 8" id="KW-0479">Metal-binding</keyword>
<evidence type="ECO:0000313" key="12">
    <source>
        <dbReference type="Proteomes" id="UP001457282"/>
    </source>
</evidence>
<dbReference type="GO" id="GO:0016705">
    <property type="term" value="F:oxidoreductase activity, acting on paired donors, with incorporation or reduction of molecular oxygen"/>
    <property type="evidence" value="ECO:0007669"/>
    <property type="project" value="InterPro"/>
</dbReference>
<dbReference type="PANTHER" id="PTHR47955">
    <property type="entry name" value="CYTOCHROME P450 FAMILY 71 PROTEIN"/>
    <property type="match status" value="1"/>
</dbReference>
<dbReference type="PROSITE" id="PS00086">
    <property type="entry name" value="CYTOCHROME_P450"/>
    <property type="match status" value="1"/>
</dbReference>
<evidence type="ECO:0000313" key="11">
    <source>
        <dbReference type="EMBL" id="KAK9933194.1"/>
    </source>
</evidence>
<sequence>MFHLLRQISTLSSLFQPASSIKLILVVTFFVFLYIWSSSHTNPSSRPPPSPPKLPIIGNIHQLGLIPHRSLQALIRRYGPLMLLRFGSKPVLVVSSAEAARQLFQPHDILLSDRPRVAFFKKIFYNHRDMASSPYGEYWRQLRSVCVLNLLSHKSVRSFRSVRQEKTNSLLSSIDQQCSSSSSSSSSSVVNLSELFLELTHDVIATVSLGRKGSSGENGRRLKQLTRELTVLFTDMCIGDYIPWPACSGGTKCPTHIWILVPPLLGWVDRLKGLDTKVDDLAKRIDEFLDMIVQQHIDSLVNGSSDGMDEDDDDQKGNDFIDILLRFQREDPAGVSVDRVSIKAVLLDMFVAGTDNTYIVLEWTMSELLRNPRIMEKLQKEVRGIAGSKKHITEDDLEEMHYLKAVVKETLRLHPPTALLFPRLMAQDVKVMGYDIKANTQIMINAWQIGRDPEAYDNPEKFEPERFFNNTGIDYKGHDFQFLPFGTGRRGCPGIHFALVVEEFALAKIVHKFNWKLPGGAKGEDLDMTERPGTVRYRKYPLQAIATPYSC</sequence>
<dbReference type="FunFam" id="1.10.630.10:FF:000126">
    <property type="entry name" value="Predicted protein"/>
    <property type="match status" value="1"/>
</dbReference>
<comment type="cofactor">
    <cofactor evidence="1 8">
        <name>heme</name>
        <dbReference type="ChEBI" id="CHEBI:30413"/>
    </cofactor>
</comment>
<dbReference type="Proteomes" id="UP001457282">
    <property type="component" value="Unassembled WGS sequence"/>
</dbReference>
<dbReference type="PRINTS" id="PR00385">
    <property type="entry name" value="P450"/>
</dbReference>
<dbReference type="InterPro" id="IPR001128">
    <property type="entry name" value="Cyt_P450"/>
</dbReference>
<keyword evidence="7 9" id="KW-0503">Monooxygenase</keyword>
<name>A0AAW1XAM6_RUBAR</name>
<protein>
    <submittedName>
        <fullName evidence="11">Uncharacterized protein</fullName>
    </submittedName>
</protein>
<feature type="binding site" description="axial binding residue" evidence="8">
    <location>
        <position position="492"/>
    </location>
    <ligand>
        <name>heme</name>
        <dbReference type="ChEBI" id="CHEBI:30413"/>
    </ligand>
    <ligandPart>
        <name>Fe</name>
        <dbReference type="ChEBI" id="CHEBI:18248"/>
    </ligandPart>
</feature>
<comment type="caution">
    <text evidence="11">The sequence shown here is derived from an EMBL/GenBank/DDBJ whole genome shotgun (WGS) entry which is preliminary data.</text>
</comment>
<evidence type="ECO:0000256" key="5">
    <source>
        <dbReference type="ARBA" id="ARBA00023002"/>
    </source>
</evidence>
<dbReference type="PANTHER" id="PTHR47955:SF15">
    <property type="entry name" value="CYTOCHROME P450 71A2-LIKE"/>
    <property type="match status" value="1"/>
</dbReference>
<feature type="transmembrane region" description="Helical" evidence="10">
    <location>
        <begin position="21"/>
        <end position="37"/>
    </location>
</feature>
<evidence type="ECO:0000256" key="1">
    <source>
        <dbReference type="ARBA" id="ARBA00001971"/>
    </source>
</evidence>
<evidence type="ECO:0000256" key="8">
    <source>
        <dbReference type="PIRSR" id="PIRSR602401-1"/>
    </source>
</evidence>
<accession>A0AAW1XAM6</accession>
<evidence type="ECO:0000256" key="3">
    <source>
        <dbReference type="ARBA" id="ARBA00022617"/>
    </source>
</evidence>
<dbReference type="PRINTS" id="PR00463">
    <property type="entry name" value="EP450I"/>
</dbReference>
<keyword evidence="12" id="KW-1185">Reference proteome</keyword>
<gene>
    <name evidence="11" type="ORF">M0R45_020398</name>
</gene>
<keyword evidence="10" id="KW-0472">Membrane</keyword>
<dbReference type="CDD" id="cd11072">
    <property type="entry name" value="CYP71-like"/>
    <property type="match status" value="1"/>
</dbReference>
<evidence type="ECO:0000256" key="7">
    <source>
        <dbReference type="ARBA" id="ARBA00023033"/>
    </source>
</evidence>
<dbReference type="Gene3D" id="1.10.630.10">
    <property type="entry name" value="Cytochrome P450"/>
    <property type="match status" value="1"/>
</dbReference>
<dbReference type="AlphaFoldDB" id="A0AAW1XAM6"/>
<keyword evidence="5 9" id="KW-0560">Oxidoreductase</keyword>
<keyword evidence="6 8" id="KW-0408">Iron</keyword>
<proteinExistence type="inferred from homology"/>
<evidence type="ECO:0000256" key="4">
    <source>
        <dbReference type="ARBA" id="ARBA00022723"/>
    </source>
</evidence>
<reference evidence="11 12" key="1">
    <citation type="journal article" date="2023" name="G3 (Bethesda)">
        <title>A chromosome-length genome assembly and annotation of blackberry (Rubus argutus, cv. 'Hillquist').</title>
        <authorList>
            <person name="Bruna T."/>
            <person name="Aryal R."/>
            <person name="Dudchenko O."/>
            <person name="Sargent D.J."/>
            <person name="Mead D."/>
            <person name="Buti M."/>
            <person name="Cavallini A."/>
            <person name="Hytonen T."/>
            <person name="Andres J."/>
            <person name="Pham M."/>
            <person name="Weisz D."/>
            <person name="Mascagni F."/>
            <person name="Usai G."/>
            <person name="Natali L."/>
            <person name="Bassil N."/>
            <person name="Fernandez G.E."/>
            <person name="Lomsadze A."/>
            <person name="Armour M."/>
            <person name="Olukolu B."/>
            <person name="Poorten T."/>
            <person name="Britton C."/>
            <person name="Davik J."/>
            <person name="Ashrafi H."/>
            <person name="Aiden E.L."/>
            <person name="Borodovsky M."/>
            <person name="Worthington M."/>
        </authorList>
    </citation>
    <scope>NUCLEOTIDE SEQUENCE [LARGE SCALE GENOMIC DNA]</scope>
    <source>
        <strain evidence="11">PI 553951</strain>
    </source>
</reference>
<keyword evidence="3 8" id="KW-0349">Heme</keyword>
<dbReference type="EMBL" id="JBEDUW010000004">
    <property type="protein sequence ID" value="KAK9933194.1"/>
    <property type="molecule type" value="Genomic_DNA"/>
</dbReference>
<dbReference type="InterPro" id="IPR017972">
    <property type="entry name" value="Cyt_P450_CS"/>
</dbReference>
<dbReference type="GO" id="GO:0004497">
    <property type="term" value="F:monooxygenase activity"/>
    <property type="evidence" value="ECO:0007669"/>
    <property type="project" value="UniProtKB-KW"/>
</dbReference>
<evidence type="ECO:0000256" key="10">
    <source>
        <dbReference type="SAM" id="Phobius"/>
    </source>
</evidence>
<organism evidence="11 12">
    <name type="scientific">Rubus argutus</name>
    <name type="common">Southern blackberry</name>
    <dbReference type="NCBI Taxonomy" id="59490"/>
    <lineage>
        <taxon>Eukaryota</taxon>
        <taxon>Viridiplantae</taxon>
        <taxon>Streptophyta</taxon>
        <taxon>Embryophyta</taxon>
        <taxon>Tracheophyta</taxon>
        <taxon>Spermatophyta</taxon>
        <taxon>Magnoliopsida</taxon>
        <taxon>eudicotyledons</taxon>
        <taxon>Gunneridae</taxon>
        <taxon>Pentapetalae</taxon>
        <taxon>rosids</taxon>
        <taxon>fabids</taxon>
        <taxon>Rosales</taxon>
        <taxon>Rosaceae</taxon>
        <taxon>Rosoideae</taxon>
        <taxon>Rosoideae incertae sedis</taxon>
        <taxon>Rubus</taxon>
    </lineage>
</organism>
<dbReference type="SUPFAM" id="SSF48264">
    <property type="entry name" value="Cytochrome P450"/>
    <property type="match status" value="1"/>
</dbReference>
<comment type="similarity">
    <text evidence="2 9">Belongs to the cytochrome P450 family.</text>
</comment>
<dbReference type="InterPro" id="IPR036396">
    <property type="entry name" value="Cyt_P450_sf"/>
</dbReference>
<keyword evidence="10" id="KW-0812">Transmembrane</keyword>
<dbReference type="GO" id="GO:0005506">
    <property type="term" value="F:iron ion binding"/>
    <property type="evidence" value="ECO:0007669"/>
    <property type="project" value="InterPro"/>
</dbReference>
<dbReference type="GO" id="GO:0020037">
    <property type="term" value="F:heme binding"/>
    <property type="evidence" value="ECO:0007669"/>
    <property type="project" value="InterPro"/>
</dbReference>
<evidence type="ECO:0000256" key="9">
    <source>
        <dbReference type="RuleBase" id="RU000461"/>
    </source>
</evidence>
<evidence type="ECO:0000256" key="2">
    <source>
        <dbReference type="ARBA" id="ARBA00010617"/>
    </source>
</evidence>
<keyword evidence="10" id="KW-1133">Transmembrane helix</keyword>